<dbReference type="InterPro" id="IPR013783">
    <property type="entry name" value="Ig-like_fold"/>
</dbReference>
<dbReference type="Pfam" id="PF00072">
    <property type="entry name" value="Response_reg"/>
    <property type="match status" value="1"/>
</dbReference>
<dbReference type="InterPro" id="IPR005467">
    <property type="entry name" value="His_kinase_dom"/>
</dbReference>
<protein>
    <recommendedName>
        <fullName evidence="2">histidine kinase</fullName>
        <ecNumber evidence="2">2.7.13.3</ecNumber>
    </recommendedName>
</protein>
<feature type="domain" description="Response regulatory" evidence="8">
    <location>
        <begin position="1065"/>
        <end position="1179"/>
    </location>
</feature>
<evidence type="ECO:0000256" key="5">
    <source>
        <dbReference type="SAM" id="Phobius"/>
    </source>
</evidence>
<keyword evidence="5" id="KW-1133">Transmembrane helix</keyword>
<gene>
    <name evidence="9" type="ORF">LTT95_13500</name>
</gene>
<dbReference type="InterPro" id="IPR036890">
    <property type="entry name" value="HATPase_C_sf"/>
</dbReference>
<accession>A0ABS8UGX5</accession>
<evidence type="ECO:0000256" key="1">
    <source>
        <dbReference type="ARBA" id="ARBA00000085"/>
    </source>
</evidence>
<dbReference type="CDD" id="cd16922">
    <property type="entry name" value="HATPase_EvgS-ArcB-TorS-like"/>
    <property type="match status" value="1"/>
</dbReference>
<dbReference type="Gene3D" id="2.130.10.10">
    <property type="entry name" value="YVTN repeat-like/Quinoprotein amine dehydrogenase"/>
    <property type="match status" value="3"/>
</dbReference>
<dbReference type="InterPro" id="IPR003594">
    <property type="entry name" value="HATPase_dom"/>
</dbReference>
<keyword evidence="10" id="KW-1185">Reference proteome</keyword>
<dbReference type="Gene3D" id="2.60.40.10">
    <property type="entry name" value="Immunoglobulins"/>
    <property type="match status" value="1"/>
</dbReference>
<dbReference type="SUPFAM" id="SSF55874">
    <property type="entry name" value="ATPase domain of HSP90 chaperone/DNA topoisomerase II/histidine kinase"/>
    <property type="match status" value="1"/>
</dbReference>
<dbReference type="GO" id="GO:0005524">
    <property type="term" value="F:ATP binding"/>
    <property type="evidence" value="ECO:0007669"/>
    <property type="project" value="UniProtKB-KW"/>
</dbReference>
<dbReference type="SMART" id="SM00448">
    <property type="entry name" value="REC"/>
    <property type="match status" value="1"/>
</dbReference>
<dbReference type="Gene3D" id="3.40.50.2300">
    <property type="match status" value="1"/>
</dbReference>
<dbReference type="SMART" id="SM00387">
    <property type="entry name" value="HATPase_c"/>
    <property type="match status" value="1"/>
</dbReference>
<dbReference type="Pfam" id="PF02518">
    <property type="entry name" value="HATPase_c"/>
    <property type="match status" value="1"/>
</dbReference>
<dbReference type="PANTHER" id="PTHR43547">
    <property type="entry name" value="TWO-COMPONENT HISTIDINE KINASE"/>
    <property type="match status" value="1"/>
</dbReference>
<dbReference type="CDD" id="cd00082">
    <property type="entry name" value="HisKA"/>
    <property type="match status" value="1"/>
</dbReference>
<dbReference type="PROSITE" id="PS50110">
    <property type="entry name" value="RESPONSE_REGULATORY"/>
    <property type="match status" value="1"/>
</dbReference>
<evidence type="ECO:0000256" key="3">
    <source>
        <dbReference type="ARBA" id="ARBA00022553"/>
    </source>
</evidence>
<dbReference type="InterPro" id="IPR036097">
    <property type="entry name" value="HisK_dim/P_sf"/>
</dbReference>
<dbReference type="SUPFAM" id="SSF63829">
    <property type="entry name" value="Calcium-dependent phosphotriesterase"/>
    <property type="match status" value="3"/>
</dbReference>
<feature type="signal peptide" evidence="6">
    <location>
        <begin position="1"/>
        <end position="22"/>
    </location>
</feature>
<evidence type="ECO:0000259" key="7">
    <source>
        <dbReference type="PROSITE" id="PS50109"/>
    </source>
</evidence>
<dbReference type="SUPFAM" id="SSF52172">
    <property type="entry name" value="CheY-like"/>
    <property type="match status" value="1"/>
</dbReference>
<comment type="caution">
    <text evidence="9">The sequence shown here is derived from an EMBL/GenBank/DDBJ whole genome shotgun (WGS) entry which is preliminary data.</text>
</comment>
<dbReference type="InterPro" id="IPR015943">
    <property type="entry name" value="WD40/YVTN_repeat-like_dom_sf"/>
</dbReference>
<evidence type="ECO:0000256" key="4">
    <source>
        <dbReference type="PROSITE-ProRule" id="PRU00169"/>
    </source>
</evidence>
<dbReference type="InterPro" id="IPR004358">
    <property type="entry name" value="Sig_transdc_His_kin-like_C"/>
</dbReference>
<name>A0ABS8UGX5_9GAMM</name>
<evidence type="ECO:0000256" key="2">
    <source>
        <dbReference type="ARBA" id="ARBA00012438"/>
    </source>
</evidence>
<keyword evidence="5" id="KW-0812">Transmembrane</keyword>
<keyword evidence="9" id="KW-0067">ATP-binding</keyword>
<dbReference type="Proteomes" id="UP001430360">
    <property type="component" value="Unassembled WGS sequence"/>
</dbReference>
<reference evidence="9" key="2">
    <citation type="journal article" date="2022" name="Syst. Appl. Microbiol.">
        <title>Physiological and genomic characterisation of Luteimonas fraxinea sp. nov., a bacterial species associated with trees tolerant to ash dieback.</title>
        <authorList>
            <person name="Ulrich K."/>
            <person name="Becker R."/>
            <person name="Behrendt U."/>
            <person name="Kube M."/>
            <person name="Schneck V."/>
            <person name="Ulrich A."/>
        </authorList>
    </citation>
    <scope>NUCLEOTIDE SEQUENCE</scope>
    <source>
        <strain evidence="9">A1P009</strain>
    </source>
</reference>
<evidence type="ECO:0000259" key="8">
    <source>
        <dbReference type="PROSITE" id="PS50110"/>
    </source>
</evidence>
<dbReference type="PROSITE" id="PS50109">
    <property type="entry name" value="HIS_KIN"/>
    <property type="match status" value="1"/>
</dbReference>
<evidence type="ECO:0000313" key="9">
    <source>
        <dbReference type="EMBL" id="MCD9097954.1"/>
    </source>
</evidence>
<feature type="chain" id="PRO_5046309058" description="histidine kinase" evidence="6">
    <location>
        <begin position="23"/>
        <end position="1198"/>
    </location>
</feature>
<keyword evidence="6" id="KW-0732">Signal</keyword>
<proteinExistence type="predicted"/>
<dbReference type="EC" id="2.7.13.3" evidence="2"/>
<dbReference type="InterPro" id="IPR011123">
    <property type="entry name" value="Y_Y_Y"/>
</dbReference>
<feature type="domain" description="Histidine kinase" evidence="7">
    <location>
        <begin position="824"/>
        <end position="1042"/>
    </location>
</feature>
<keyword evidence="3 4" id="KW-0597">Phosphoprotein</keyword>
<dbReference type="InterPro" id="IPR003661">
    <property type="entry name" value="HisK_dim/P_dom"/>
</dbReference>
<dbReference type="EMBL" id="JAJQKU010000004">
    <property type="protein sequence ID" value="MCD9097954.1"/>
    <property type="molecule type" value="Genomic_DNA"/>
</dbReference>
<dbReference type="InterPro" id="IPR001789">
    <property type="entry name" value="Sig_transdc_resp-reg_receiver"/>
</dbReference>
<dbReference type="Gene3D" id="3.30.565.10">
    <property type="entry name" value="Histidine kinase-like ATPase, C-terminal domain"/>
    <property type="match status" value="1"/>
</dbReference>
<feature type="modified residue" description="4-aspartylphosphate" evidence="4">
    <location>
        <position position="1114"/>
    </location>
</feature>
<keyword evidence="9" id="KW-0547">Nucleotide-binding</keyword>
<sequence length="1198" mass="131496">MRVAGMMLVWLWCCLWAGGAWAQNGAVTASIPQPRQIGVLDGLPSNRVNAIAEDRQGYLWIATRDGLARYDGVGFRVWRVEDGLGDNYVWAVHVDAQDRVWVGTRRGGLSMLDAERTTFTRYNHDTHPEIGVDDVWAVMSTPDGAIWFGTAESGLYRLAPDGGLRRFRSDPDDPRSLPADGVSYVVPAADGALWVGTKHGVARWTGRNFERVAIPAIASGMVNGLTFDAVGDLWVGMPGGGVVRRVDGRAEMMPEVDPVMRAPVLHMLVQDRQGARWFDTRSGLAREVDGRLDDVPLYSFASRGPVRPSWSSAFQDREGGLWFASMDAGLWYLPANWRNFTVLQRRVTDPTTAANAFVHGVAPAADGGFWLVGNGGVLDHLDPGTGVIQHRLSQVCGHQANRSVHETSDGIVWIGCFRQLVRFDPVTGDVRRWYQDDEDAPAPDGQHIDTIVEQNDGTVWFASDLELQARAPDGRLIESIRAGDGRGIPSLVRPMTIAQAPEGGIWLATTRGIYAWKSESRTFEPLPGAPQRTISAIAQQGTDTVWLAGPGTLEAYHWNGALLTRQLAFGRANGLPQVMPGGIAVDASGTVWITTVRGLVRLDPTTSRIRVYGVRDGLPSQEFSEQHIGVSRDGHFAVGTGEGLLLFHPSDVHRRDETPPLVIESIDLRRDDDQVDLPTQGPIELRHGDRDLRVGARLLSFTDAHAHHYRFRLEGYESEWVDADVTAERVFPRLEPGRYTLHVEARTEDGEWTALAPLAIHQAPPWWRTVWALLGLLLLVGFVLWWVARAYRARLKRRHAWQLAEDKRKLAEQASLAKTRFLATLGHEVRTPMTGVLGMSELLLHTTLDPRQRGYAESIRRAGDHLMRLVNDALDLARIEAGRLELDPQPFEVARLVQDVVAMCAPMARQKSLGFDVAIDPSVQAWVLGDPGRVRQILLNLLGNAVKFTESGSVGLRVDVDAAGALCFVVTDTGPGLSKEQRERLFRRFEQAEGARTASRYGGSGLGLAISQELSATMGGHIEVDSTPGEGTRFRVVLPLPVVTDPQHPQIESGVERITSAVGLEILLVEDDQTVSEVIAGLLQSQGHEVVHVMHGLGALSEIATRSFDLALLDLDLPGIDGLTLAGMMRAHGFVQPMVAVTARADADAEAAARVAGFDGFLRKPLTGEMLSDTLAWTWRPTRDDDEPDAELSGYDER</sequence>
<keyword evidence="5" id="KW-0472">Membrane</keyword>
<dbReference type="Gene3D" id="1.10.287.130">
    <property type="match status" value="1"/>
</dbReference>
<feature type="transmembrane region" description="Helical" evidence="5">
    <location>
        <begin position="766"/>
        <end position="788"/>
    </location>
</feature>
<dbReference type="SUPFAM" id="SSF47384">
    <property type="entry name" value="Homodimeric domain of signal transducing histidine kinase"/>
    <property type="match status" value="1"/>
</dbReference>
<evidence type="ECO:0000313" key="10">
    <source>
        <dbReference type="Proteomes" id="UP001430360"/>
    </source>
</evidence>
<dbReference type="Pfam" id="PF00512">
    <property type="entry name" value="HisKA"/>
    <property type="match status" value="1"/>
</dbReference>
<dbReference type="PRINTS" id="PR00344">
    <property type="entry name" value="BCTRLSENSOR"/>
</dbReference>
<comment type="catalytic activity">
    <reaction evidence="1">
        <text>ATP + protein L-histidine = ADP + protein N-phospho-L-histidine.</text>
        <dbReference type="EC" id="2.7.13.3"/>
    </reaction>
</comment>
<dbReference type="PANTHER" id="PTHR43547:SF2">
    <property type="entry name" value="HYBRID SIGNAL TRANSDUCTION HISTIDINE KINASE C"/>
    <property type="match status" value="1"/>
</dbReference>
<organism evidence="9 10">
    <name type="scientific">Luteimonas fraxinea</name>
    <dbReference type="NCBI Taxonomy" id="2901869"/>
    <lineage>
        <taxon>Bacteria</taxon>
        <taxon>Pseudomonadati</taxon>
        <taxon>Pseudomonadota</taxon>
        <taxon>Gammaproteobacteria</taxon>
        <taxon>Lysobacterales</taxon>
        <taxon>Lysobacteraceae</taxon>
        <taxon>Luteimonas</taxon>
    </lineage>
</organism>
<dbReference type="InterPro" id="IPR011006">
    <property type="entry name" value="CheY-like_superfamily"/>
</dbReference>
<dbReference type="SMART" id="SM00388">
    <property type="entry name" value="HisKA"/>
    <property type="match status" value="1"/>
</dbReference>
<dbReference type="InterPro" id="IPR011110">
    <property type="entry name" value="Reg_prop"/>
</dbReference>
<dbReference type="RefSeq" id="WP_232137095.1">
    <property type="nucleotide sequence ID" value="NZ_JAJQKU010000004.1"/>
</dbReference>
<dbReference type="Pfam" id="PF07494">
    <property type="entry name" value="Reg_prop"/>
    <property type="match status" value="2"/>
</dbReference>
<dbReference type="Pfam" id="PF07495">
    <property type="entry name" value="Y_Y_Y"/>
    <property type="match status" value="1"/>
</dbReference>
<reference evidence="9" key="1">
    <citation type="submission" date="2021-12" db="EMBL/GenBank/DDBJ databases">
        <authorList>
            <person name="Ulrich A."/>
        </authorList>
    </citation>
    <scope>NUCLEOTIDE SEQUENCE</scope>
    <source>
        <strain evidence="9">A1P009</strain>
    </source>
</reference>
<evidence type="ECO:0000256" key="6">
    <source>
        <dbReference type="SAM" id="SignalP"/>
    </source>
</evidence>